<dbReference type="Pfam" id="PF14534">
    <property type="entry name" value="DUF4440"/>
    <property type="match status" value="1"/>
</dbReference>
<dbReference type="Gene3D" id="3.40.630.30">
    <property type="match status" value="1"/>
</dbReference>
<dbReference type="SUPFAM" id="SSF54427">
    <property type="entry name" value="NTF2-like"/>
    <property type="match status" value="1"/>
</dbReference>
<dbReference type="SUPFAM" id="SSF55729">
    <property type="entry name" value="Acyl-CoA N-acyltransferases (Nat)"/>
    <property type="match status" value="1"/>
</dbReference>
<dbReference type="AlphaFoldDB" id="A0A150HGQ0"/>
<dbReference type="Proteomes" id="UP000075357">
    <property type="component" value="Unassembled WGS sequence"/>
</dbReference>
<dbReference type="EMBL" id="LRAD01000020">
    <property type="protein sequence ID" value="KXZ61296.1"/>
    <property type="molecule type" value="Genomic_DNA"/>
</dbReference>
<name>A0A150HGQ0_9MICO</name>
<gene>
    <name evidence="4" type="ORF">Mlaev_00720</name>
</gene>
<comment type="caution">
    <text evidence="4">The sequence shown here is derived from an EMBL/GenBank/DDBJ whole genome shotgun (WGS) entry which is preliminary data.</text>
</comment>
<dbReference type="InterPro" id="IPR032710">
    <property type="entry name" value="NTF2-like_dom_sf"/>
</dbReference>
<feature type="domain" description="N-acetyltransferase" evidence="3">
    <location>
        <begin position="8"/>
        <end position="165"/>
    </location>
</feature>
<dbReference type="STRING" id="36807.Mlaev_00720"/>
<dbReference type="PANTHER" id="PTHR43877">
    <property type="entry name" value="AMINOALKYLPHOSPHONATE N-ACETYLTRANSFERASE-RELATED-RELATED"/>
    <property type="match status" value="1"/>
</dbReference>
<evidence type="ECO:0000259" key="3">
    <source>
        <dbReference type="PROSITE" id="PS51186"/>
    </source>
</evidence>
<dbReference type="InterPro" id="IPR016181">
    <property type="entry name" value="Acyl_CoA_acyltransferase"/>
</dbReference>
<keyword evidence="2" id="KW-0012">Acyltransferase</keyword>
<reference evidence="4 5" key="1">
    <citation type="submission" date="2016-01" db="EMBL/GenBank/DDBJ databases">
        <title>Draft genome sequences of Microbacterium laevaniformans LCDC 91-0039 and the type strain of Microbacterium hominis LCDC 84-209.</title>
        <authorList>
            <person name="Bernier A.-M."/>
            <person name="Bernard K."/>
        </authorList>
    </citation>
    <scope>NUCLEOTIDE SEQUENCE [LARGE SCALE GENOMIC DNA]</scope>
    <source>
        <strain evidence="4 5">LCDC 91-0039</strain>
    </source>
</reference>
<dbReference type="PATRIC" id="fig|36807.3.peg.742"/>
<evidence type="ECO:0000313" key="5">
    <source>
        <dbReference type="Proteomes" id="UP000075357"/>
    </source>
</evidence>
<dbReference type="InterPro" id="IPR050832">
    <property type="entry name" value="Bact_Acetyltransf"/>
</dbReference>
<keyword evidence="5" id="KW-1185">Reference proteome</keyword>
<dbReference type="Gene3D" id="3.10.450.50">
    <property type="match status" value="1"/>
</dbReference>
<dbReference type="InterPro" id="IPR000182">
    <property type="entry name" value="GNAT_dom"/>
</dbReference>
<sequence length="289" mass="31874">MSPPSRAVRVRPASVDDARSVAEVHVQAWREAYARQLPATVLAGLRVEPRIERWASIIEDDVTDVFVAEVDGRIVGWATAGDGRDDDRPTSRELEGIYVLAAHHGTGAGQLLLDAAIGAGDAYLWMMDDNPRAEAFYLRNGFVRDGLERDQVMAGHPIHIVRLVRHAAVPQWVAVKDAETALLDADVRRDAETVDDLLHPAFVEIGRSGTLWTREQIVGALAAESADSRVTPQTDEWQFRQLSPELVLVTYRLTTPSRISRHSSLWDVGGTAPRLRFHQGTVVPQASAQ</sequence>
<protein>
    <submittedName>
        <fullName evidence="4">Acetyltransferase (GNAT) family protein</fullName>
    </submittedName>
</protein>
<proteinExistence type="predicted"/>
<dbReference type="GO" id="GO:0016747">
    <property type="term" value="F:acyltransferase activity, transferring groups other than amino-acyl groups"/>
    <property type="evidence" value="ECO:0007669"/>
    <property type="project" value="InterPro"/>
</dbReference>
<organism evidence="4 5">
    <name type="scientific">Microbacterium laevaniformans</name>
    <dbReference type="NCBI Taxonomy" id="36807"/>
    <lineage>
        <taxon>Bacteria</taxon>
        <taxon>Bacillati</taxon>
        <taxon>Actinomycetota</taxon>
        <taxon>Actinomycetes</taxon>
        <taxon>Micrococcales</taxon>
        <taxon>Microbacteriaceae</taxon>
        <taxon>Microbacterium</taxon>
    </lineage>
</organism>
<dbReference type="CDD" id="cd04301">
    <property type="entry name" value="NAT_SF"/>
    <property type="match status" value="1"/>
</dbReference>
<dbReference type="PROSITE" id="PS51186">
    <property type="entry name" value="GNAT"/>
    <property type="match status" value="1"/>
</dbReference>
<evidence type="ECO:0000256" key="2">
    <source>
        <dbReference type="ARBA" id="ARBA00023315"/>
    </source>
</evidence>
<dbReference type="InterPro" id="IPR027843">
    <property type="entry name" value="DUF4440"/>
</dbReference>
<dbReference type="Pfam" id="PF00583">
    <property type="entry name" value="Acetyltransf_1"/>
    <property type="match status" value="1"/>
</dbReference>
<evidence type="ECO:0000313" key="4">
    <source>
        <dbReference type="EMBL" id="KXZ61296.1"/>
    </source>
</evidence>
<keyword evidence="1 4" id="KW-0808">Transferase</keyword>
<accession>A0A150HGQ0</accession>
<dbReference type="RefSeq" id="WP_157556996.1">
    <property type="nucleotide sequence ID" value="NZ_LRAD01000020.1"/>
</dbReference>
<evidence type="ECO:0000256" key="1">
    <source>
        <dbReference type="ARBA" id="ARBA00022679"/>
    </source>
</evidence>